<gene>
    <name evidence="1" type="ORF">MtrunA17_Chr3g0116951</name>
</gene>
<dbReference type="AlphaFoldDB" id="A0A396IT33"/>
<protein>
    <recommendedName>
        <fullName evidence="3">Phloem specific protein</fullName>
    </recommendedName>
</protein>
<organism evidence="1 2">
    <name type="scientific">Medicago truncatula</name>
    <name type="common">Barrel medic</name>
    <name type="synonym">Medicago tribuloides</name>
    <dbReference type="NCBI Taxonomy" id="3880"/>
    <lineage>
        <taxon>Eukaryota</taxon>
        <taxon>Viridiplantae</taxon>
        <taxon>Streptophyta</taxon>
        <taxon>Embryophyta</taxon>
        <taxon>Tracheophyta</taxon>
        <taxon>Spermatophyta</taxon>
        <taxon>Magnoliopsida</taxon>
        <taxon>eudicotyledons</taxon>
        <taxon>Gunneridae</taxon>
        <taxon>Pentapetalae</taxon>
        <taxon>rosids</taxon>
        <taxon>fabids</taxon>
        <taxon>Fabales</taxon>
        <taxon>Fabaceae</taxon>
        <taxon>Papilionoideae</taxon>
        <taxon>50 kb inversion clade</taxon>
        <taxon>NPAAA clade</taxon>
        <taxon>Hologalegina</taxon>
        <taxon>IRL clade</taxon>
        <taxon>Trifolieae</taxon>
        <taxon>Medicago</taxon>
    </lineage>
</organism>
<name>A0A396IT33_MEDTR</name>
<evidence type="ECO:0008006" key="3">
    <source>
        <dbReference type="Google" id="ProtNLM"/>
    </source>
</evidence>
<dbReference type="PANTHER" id="PTHR38224">
    <property type="entry name" value="PHLOEM SPECIFIC PROTEIN"/>
    <property type="match status" value="1"/>
</dbReference>
<reference evidence="2" key="1">
    <citation type="journal article" date="2018" name="Nat. Plants">
        <title>Whole-genome landscape of Medicago truncatula symbiotic genes.</title>
        <authorList>
            <person name="Pecrix Y."/>
            <person name="Staton S.E."/>
            <person name="Sallet E."/>
            <person name="Lelandais-Briere C."/>
            <person name="Moreau S."/>
            <person name="Carrere S."/>
            <person name="Blein T."/>
            <person name="Jardinaud M.F."/>
            <person name="Latrasse D."/>
            <person name="Zouine M."/>
            <person name="Zahm M."/>
            <person name="Kreplak J."/>
            <person name="Mayjonade B."/>
            <person name="Satge C."/>
            <person name="Perez M."/>
            <person name="Cauet S."/>
            <person name="Marande W."/>
            <person name="Chantry-Darmon C."/>
            <person name="Lopez-Roques C."/>
            <person name="Bouchez O."/>
            <person name="Berard A."/>
            <person name="Debelle F."/>
            <person name="Munos S."/>
            <person name="Bendahmane A."/>
            <person name="Berges H."/>
            <person name="Niebel A."/>
            <person name="Buitink J."/>
            <person name="Frugier F."/>
            <person name="Benhamed M."/>
            <person name="Crespi M."/>
            <person name="Gouzy J."/>
            <person name="Gamas P."/>
        </authorList>
    </citation>
    <scope>NUCLEOTIDE SEQUENCE [LARGE SCALE GENOMIC DNA]</scope>
    <source>
        <strain evidence="2">cv. Jemalong A17</strain>
    </source>
</reference>
<dbReference type="PANTHER" id="PTHR38224:SF1">
    <property type="entry name" value="PHLOEM SPECIFIC PROTEIN"/>
    <property type="match status" value="1"/>
</dbReference>
<proteinExistence type="predicted"/>
<comment type="caution">
    <text evidence="1">The sequence shown here is derived from an EMBL/GenBank/DDBJ whole genome shotgun (WGS) entry which is preliminary data.</text>
</comment>
<dbReference type="EMBL" id="PSQE01000003">
    <property type="protein sequence ID" value="RHN68722.1"/>
    <property type="molecule type" value="Genomic_DNA"/>
</dbReference>
<evidence type="ECO:0000313" key="1">
    <source>
        <dbReference type="EMBL" id="RHN68722.1"/>
    </source>
</evidence>
<sequence length="150" mass="17963">MDQYIMLRSEDYLSHISGVRREPSILTDVPRYPNAEMAFNKRVIYEEDDIERSPGLHHHHHNPVIRERVEVVEYERVPEVRYGDKVIYEIEEGVDVETNQSYPRRNRPGGLELHKWKTFRPYAFSVKGSEIFPFIKFFEKETLAHIYLQN</sequence>
<evidence type="ECO:0000313" key="2">
    <source>
        <dbReference type="Proteomes" id="UP000265566"/>
    </source>
</evidence>
<accession>A0A396IT33</accession>
<dbReference type="Proteomes" id="UP000265566">
    <property type="component" value="Chromosome 3"/>
</dbReference>
<dbReference type="Gramene" id="rna17108">
    <property type="protein sequence ID" value="RHN68722.1"/>
    <property type="gene ID" value="gene17108"/>
</dbReference>